<dbReference type="InterPro" id="IPR009030">
    <property type="entry name" value="Growth_fac_rcpt_cys_sf"/>
</dbReference>
<dbReference type="PANTHER" id="PTHR46104:SF1">
    <property type="entry name" value="GENE 9195-RELATED"/>
    <property type="match status" value="1"/>
</dbReference>
<dbReference type="SUPFAM" id="SSF49482">
    <property type="entry name" value="Aromatic compound dioxygenase"/>
    <property type="match status" value="1"/>
</dbReference>
<dbReference type="RefSeq" id="XP_009038089.1">
    <property type="nucleotide sequence ID" value="XM_009039841.1"/>
</dbReference>
<dbReference type="Proteomes" id="UP000002729">
    <property type="component" value="Unassembled WGS sequence"/>
</dbReference>
<feature type="signal peptide" evidence="1">
    <location>
        <begin position="1"/>
        <end position="16"/>
    </location>
</feature>
<reference evidence="2 3" key="1">
    <citation type="journal article" date="2011" name="Proc. Natl. Acad. Sci. U.S.A.">
        <title>Niche of harmful alga Aureococcus anophagefferens revealed through ecogenomics.</title>
        <authorList>
            <person name="Gobler C.J."/>
            <person name="Berry D.L."/>
            <person name="Dyhrman S.T."/>
            <person name="Wilhelm S.W."/>
            <person name="Salamov A."/>
            <person name="Lobanov A.V."/>
            <person name="Zhang Y."/>
            <person name="Collier J.L."/>
            <person name="Wurch L.L."/>
            <person name="Kustka A.B."/>
            <person name="Dill B.D."/>
            <person name="Shah M."/>
            <person name="VerBerkmoes N.C."/>
            <person name="Kuo A."/>
            <person name="Terry A."/>
            <person name="Pangilinan J."/>
            <person name="Lindquist E.A."/>
            <person name="Lucas S."/>
            <person name="Paulsen I.T."/>
            <person name="Hattenrath-Lehmann T.K."/>
            <person name="Talmage S.C."/>
            <person name="Walker E.A."/>
            <person name="Koch F."/>
            <person name="Burson A.M."/>
            <person name="Marcoval M.A."/>
            <person name="Tang Y.Z."/>
            <person name="Lecleir G.R."/>
            <person name="Coyne K.J."/>
            <person name="Berg G.M."/>
            <person name="Bertrand E.M."/>
            <person name="Saito M.A."/>
            <person name="Gladyshev V.N."/>
            <person name="Grigoriev I.V."/>
        </authorList>
    </citation>
    <scope>NUCLEOTIDE SEQUENCE [LARGE SCALE GENOMIC DNA]</scope>
    <source>
        <strain evidence="3">CCMP 1984</strain>
    </source>
</reference>
<feature type="chain" id="PRO_5003262893" evidence="1">
    <location>
        <begin position="17"/>
        <end position="1186"/>
    </location>
</feature>
<organism evidence="3">
    <name type="scientific">Aureococcus anophagefferens</name>
    <name type="common">Harmful bloom alga</name>
    <dbReference type="NCBI Taxonomy" id="44056"/>
    <lineage>
        <taxon>Eukaryota</taxon>
        <taxon>Sar</taxon>
        <taxon>Stramenopiles</taxon>
        <taxon>Ochrophyta</taxon>
        <taxon>Pelagophyceae</taxon>
        <taxon>Pelagomonadales</taxon>
        <taxon>Pelagomonadaceae</taxon>
        <taxon>Aureococcus</taxon>
    </lineage>
</organism>
<evidence type="ECO:0000256" key="1">
    <source>
        <dbReference type="SAM" id="SignalP"/>
    </source>
</evidence>
<dbReference type="Gene3D" id="2.60.130.10">
    <property type="entry name" value="Aromatic compound dioxygenase"/>
    <property type="match status" value="1"/>
</dbReference>
<keyword evidence="1" id="KW-0732">Signal</keyword>
<proteinExistence type="predicted"/>
<dbReference type="GeneID" id="20225047"/>
<dbReference type="KEGG" id="aaf:AURANDRAFT_64861"/>
<keyword evidence="3" id="KW-1185">Reference proteome</keyword>
<gene>
    <name evidence="2" type="ORF">AURANDRAFT_64861</name>
</gene>
<dbReference type="InterPro" id="IPR015889">
    <property type="entry name" value="Intradiol_dOase_core"/>
</dbReference>
<dbReference type="SMART" id="SM01411">
    <property type="entry name" value="Ephrin_rec_like"/>
    <property type="match status" value="7"/>
</dbReference>
<dbReference type="GO" id="GO:0016702">
    <property type="term" value="F:oxidoreductase activity, acting on single donors with incorporation of molecular oxygen, incorporation of two atoms of oxygen"/>
    <property type="evidence" value="ECO:0007669"/>
    <property type="project" value="InterPro"/>
</dbReference>
<dbReference type="InParanoid" id="F0YC06"/>
<accession>F0YC06</accession>
<name>F0YC06_AURAN</name>
<protein>
    <submittedName>
        <fullName evidence="2">Uncharacterized protein</fullName>
    </submittedName>
</protein>
<evidence type="ECO:0000313" key="2">
    <source>
        <dbReference type="EMBL" id="EGB07477.1"/>
    </source>
</evidence>
<dbReference type="SUPFAM" id="SSF57184">
    <property type="entry name" value="Growth factor receptor domain"/>
    <property type="match status" value="1"/>
</dbReference>
<evidence type="ECO:0000313" key="3">
    <source>
        <dbReference type="Proteomes" id="UP000002729"/>
    </source>
</evidence>
<sequence>MREIVVFCCLAAGAATVDWRAALDLDETPYVQRARSAGWRADLAAALDFDLASLGSAHALAQSQVSKEGWLATHARWVERSPCGGAAVAGAAPGTERARRDVDGDGVAEAFAAAVHPVCVGDVAVDAHFGHCGLATCGAAAATRPWTADLPSPYYAAPRAPRNGVGSAGVACRPTFRPRGPVANPLNGHRYDVDGRLFVVGRAVSTDGAPAAFATVELWHADPYGVAPFGGWTPLARAHAAAGTLPAEDHYSPARDGTGCHGVAVADAAGRFSFETVNPGAYGPPQHVELRITGSDAAAPLYTKVYLGDDPELLLLARDNRASLALEPRVVAPGPAPGALPRARDFLVNRTLELNVTLAPAPAVASDFSGLWSDGRGFVRVASNGARFVAAEAPTARTWGAVTAAHAGPYALRGADFRAPGNAPPATGDLRFAAAAAGAGDAIAWSDGSTWTRAHGPDLPTYRYLRLVMTESLRTRPGGRVELDDVVVYGGVLGRAEPRRRAPPAPLTGRAAPAPYRCWASTNSEDCFKALDGDASPGTSWTSDAVGGWAGKLSAPQVLGWDVGAAGALAPTALVIKCGARHISLQNVGALDCPRFFVLEGARDGEDPDDDAAYEPIFEHRVWNARHNGAETYGPDGAVFEFAAGTRFLGRAAGERCGSCGADGGCAAAGPDRTCASAYCGGDGLCAASAPACPAGSELVVRSPDDFGCEACAAGRFAAPGASTCNGTCAAGFYCPDGSTAATARACGGATVYCPAGSAAPRPVPAGYYAIFARNAGAAAVERCPRGSYCAGGVKRPCPAGTYGNETTLASPGCSALCRSPGSSCVEGSVAPERCPPGTFCPGNGAPKYPCPPGTYGEKSGLVDARCSGPCPAGFWCPAASTAPRDAPCPPGSYGARPGLRDAACSGACEPGYYCPANSTSAREKPCGDVAFLGDGAAVAAYCPEGSGAPRPAAPGHYVAGGAPGRREAQAACGPGFRCARGSRYACEAGTYRRGPGLEVAGVAGARPAPATGDASCDACPPGHYCPRGADAPVPCPPGRWGNGTGLGSPACDGACDRGHYCPAGSLARDARPCPGGTFGNTTGLTTPACSAACVGDAEGRGACAVAACEAGYYCPAASTHGRARECGEGHYCPPGSASPVPVARGMVGVGGGGPTTRAAQAACPTCCPDGATRCAAPRDALYARA</sequence>
<dbReference type="GO" id="GO:0005506">
    <property type="term" value="F:iron ion binding"/>
    <property type="evidence" value="ECO:0007669"/>
    <property type="project" value="InterPro"/>
</dbReference>
<dbReference type="EMBL" id="GL833131">
    <property type="protein sequence ID" value="EGB07477.1"/>
    <property type="molecule type" value="Genomic_DNA"/>
</dbReference>
<dbReference type="OrthoDB" id="185085at2759"/>
<dbReference type="PANTHER" id="PTHR46104">
    <property type="entry name" value="GENE 9195-RELATED-RELATED"/>
    <property type="match status" value="1"/>
</dbReference>
<dbReference type="AlphaFoldDB" id="F0YC06"/>
<dbReference type="OMA" id="WASTNSE"/>